<sequence length="205" mass="22280">MTVFDRQWWEERYRSAPALWSGRANAQLVAEVAELPPGRALDAGCGEGGDAFWLAERDWDVVAVDISTVALDRAAAEAERRGLSGRIRFEQADLTAWTPTGRYDLVTAAFLHPPSAVRGPLYARLAGAVAPGGTLLLVQHDPSDAAVVPRPDLPDLYATAEELAADLDPEQWDIITTAARPRTVHHPEHGGEVTVHDAVLVARRH</sequence>
<dbReference type="Gene3D" id="3.40.50.150">
    <property type="entry name" value="Vaccinia Virus protein VP39"/>
    <property type="match status" value="1"/>
</dbReference>
<dbReference type="Proteomes" id="UP000242415">
    <property type="component" value="Unassembled WGS sequence"/>
</dbReference>
<feature type="domain" description="Methyltransferase" evidence="2">
    <location>
        <begin position="41"/>
        <end position="133"/>
    </location>
</feature>
<evidence type="ECO:0000256" key="1">
    <source>
        <dbReference type="ARBA" id="ARBA00022679"/>
    </source>
</evidence>
<evidence type="ECO:0000313" key="4">
    <source>
        <dbReference type="Proteomes" id="UP000242415"/>
    </source>
</evidence>
<keyword evidence="3" id="KW-0489">Methyltransferase</keyword>
<proteinExistence type="predicted"/>
<keyword evidence="4" id="KW-1185">Reference proteome</keyword>
<keyword evidence="1 3" id="KW-0808">Transferase</keyword>
<accession>A0A1H3JR46</accession>
<reference evidence="4" key="1">
    <citation type="submission" date="2016-10" db="EMBL/GenBank/DDBJ databases">
        <authorList>
            <person name="Varghese N."/>
            <person name="Submissions S."/>
        </authorList>
    </citation>
    <scope>NUCLEOTIDE SEQUENCE [LARGE SCALE GENOMIC DNA]</scope>
    <source>
        <strain evidence="4">DSM 45245</strain>
    </source>
</reference>
<dbReference type="CDD" id="cd02440">
    <property type="entry name" value="AdoMet_MTases"/>
    <property type="match status" value="1"/>
</dbReference>
<evidence type="ECO:0000259" key="2">
    <source>
        <dbReference type="Pfam" id="PF13649"/>
    </source>
</evidence>
<dbReference type="STRING" id="405436.SAMN05444365_102222"/>
<dbReference type="Pfam" id="PF13649">
    <property type="entry name" value="Methyltransf_25"/>
    <property type="match status" value="1"/>
</dbReference>
<dbReference type="InterPro" id="IPR041698">
    <property type="entry name" value="Methyltransf_25"/>
</dbReference>
<evidence type="ECO:0000313" key="3">
    <source>
        <dbReference type="EMBL" id="SDY42396.1"/>
    </source>
</evidence>
<protein>
    <submittedName>
        <fullName evidence="3">Methyltransferase domain-containing protein</fullName>
    </submittedName>
</protein>
<dbReference type="GO" id="GO:0008168">
    <property type="term" value="F:methyltransferase activity"/>
    <property type="evidence" value="ECO:0007669"/>
    <property type="project" value="UniProtKB-KW"/>
</dbReference>
<gene>
    <name evidence="3" type="ORF">SAMN05444365_102222</name>
</gene>
<organism evidence="3 4">
    <name type="scientific">Micromonospora pattaloongensis</name>
    <dbReference type="NCBI Taxonomy" id="405436"/>
    <lineage>
        <taxon>Bacteria</taxon>
        <taxon>Bacillati</taxon>
        <taxon>Actinomycetota</taxon>
        <taxon>Actinomycetes</taxon>
        <taxon>Micromonosporales</taxon>
        <taxon>Micromonosporaceae</taxon>
        <taxon>Micromonospora</taxon>
    </lineage>
</organism>
<dbReference type="PANTHER" id="PTHR43861:SF3">
    <property type="entry name" value="PUTATIVE (AFU_ORTHOLOGUE AFUA_2G14390)-RELATED"/>
    <property type="match status" value="1"/>
</dbReference>
<dbReference type="InterPro" id="IPR029063">
    <property type="entry name" value="SAM-dependent_MTases_sf"/>
</dbReference>
<dbReference type="EMBL" id="FNPH01000002">
    <property type="protein sequence ID" value="SDY42396.1"/>
    <property type="molecule type" value="Genomic_DNA"/>
</dbReference>
<dbReference type="RefSeq" id="WP_245736497.1">
    <property type="nucleotide sequence ID" value="NZ_FNPH01000002.1"/>
</dbReference>
<dbReference type="SUPFAM" id="SSF53335">
    <property type="entry name" value="S-adenosyl-L-methionine-dependent methyltransferases"/>
    <property type="match status" value="1"/>
</dbReference>
<dbReference type="AlphaFoldDB" id="A0A1H3JR46"/>
<name>A0A1H3JR46_9ACTN</name>
<dbReference type="GO" id="GO:0032259">
    <property type="term" value="P:methylation"/>
    <property type="evidence" value="ECO:0007669"/>
    <property type="project" value="UniProtKB-KW"/>
</dbReference>
<dbReference type="PANTHER" id="PTHR43861">
    <property type="entry name" value="TRANS-ACONITATE 2-METHYLTRANSFERASE-RELATED"/>
    <property type="match status" value="1"/>
</dbReference>